<protein>
    <submittedName>
        <fullName evidence="1">Alpha/beta hydrolase</fullName>
    </submittedName>
</protein>
<organism evidence="1 2">
    <name type="scientific">Neorhizobium turbinariae</name>
    <dbReference type="NCBI Taxonomy" id="2937795"/>
    <lineage>
        <taxon>Bacteria</taxon>
        <taxon>Pseudomonadati</taxon>
        <taxon>Pseudomonadota</taxon>
        <taxon>Alphaproteobacteria</taxon>
        <taxon>Hyphomicrobiales</taxon>
        <taxon>Rhizobiaceae</taxon>
        <taxon>Rhizobium/Agrobacterium group</taxon>
        <taxon>Neorhizobium</taxon>
    </lineage>
</organism>
<proteinExistence type="predicted"/>
<dbReference type="Pfam" id="PF05990">
    <property type="entry name" value="DUF900"/>
    <property type="match status" value="1"/>
</dbReference>
<dbReference type="Proteomes" id="UP001202827">
    <property type="component" value="Unassembled WGS sequence"/>
</dbReference>
<gene>
    <name evidence="1" type="ORF">M0654_18145</name>
</gene>
<evidence type="ECO:0000313" key="1">
    <source>
        <dbReference type="EMBL" id="MCK8781904.1"/>
    </source>
</evidence>
<dbReference type="SUPFAM" id="SSF53474">
    <property type="entry name" value="alpha/beta-Hydrolases"/>
    <property type="match status" value="1"/>
</dbReference>
<dbReference type="Gene3D" id="3.40.50.1820">
    <property type="entry name" value="alpha/beta hydrolase"/>
    <property type="match status" value="1"/>
</dbReference>
<evidence type="ECO:0000313" key="2">
    <source>
        <dbReference type="Proteomes" id="UP001202827"/>
    </source>
</evidence>
<dbReference type="InterPro" id="IPR010297">
    <property type="entry name" value="DUF900_hydrolase"/>
</dbReference>
<dbReference type="EMBL" id="JALPRY010000021">
    <property type="protein sequence ID" value="MCK8781904.1"/>
    <property type="molecule type" value="Genomic_DNA"/>
</dbReference>
<dbReference type="InterPro" id="IPR029058">
    <property type="entry name" value="AB_hydrolase_fold"/>
</dbReference>
<accession>A0ABT0IVI9</accession>
<dbReference type="GO" id="GO:0016787">
    <property type="term" value="F:hydrolase activity"/>
    <property type="evidence" value="ECO:0007669"/>
    <property type="project" value="UniProtKB-KW"/>
</dbReference>
<reference evidence="1 2" key="1">
    <citation type="submission" date="2022-04" db="EMBL/GenBank/DDBJ databases">
        <title>Rhizobium coralii sp. nov., isolated from coral Turbinaria peltata.</title>
        <authorList>
            <person name="Sun H."/>
        </authorList>
    </citation>
    <scope>NUCLEOTIDE SEQUENCE [LARGE SCALE GENOMIC DNA]</scope>
    <source>
        <strain evidence="1 2">NTR19</strain>
    </source>
</reference>
<keyword evidence="1" id="KW-0378">Hydrolase</keyword>
<keyword evidence="2" id="KW-1185">Reference proteome</keyword>
<dbReference type="RefSeq" id="WP_248684290.1">
    <property type="nucleotide sequence ID" value="NZ_JALPRY010000021.1"/>
</dbReference>
<comment type="caution">
    <text evidence="1">The sequence shown here is derived from an EMBL/GenBank/DDBJ whole genome shotgun (WGS) entry which is preliminary data.</text>
</comment>
<name>A0ABT0IVI9_9HYPH</name>
<sequence>MTLFLNFRTSPAGGAIATEPALQTASDSSPLAPIDNVLFQRAIAGRDLLFAIHGYNNNQKEAVCKLSRLETLLKLPDHANFIGVLWPGDSRAGFISYPVEKPTASRTGRLLADFCNRRLQQAASFSFVSHSLGARVALETIRGLKREARSACLMAAAIERTCLEKEYADAFAKTHSIYVLASTKDDILRFAFPMGNFFGYLLDPTSNPLSKALGYSGPPRAVGNTVQPWQIDPKLGYEHGEYLPPALPQPAFPNPKGTWMKTALFAKRAFNLQRQNWP</sequence>